<dbReference type="InterPro" id="IPR018246">
    <property type="entry name" value="AP_endonuc_F2_Zn_BS"/>
</dbReference>
<evidence type="ECO:0000313" key="3">
    <source>
        <dbReference type="Proteomes" id="UP001165092"/>
    </source>
</evidence>
<keyword evidence="3" id="KW-1185">Reference proteome</keyword>
<dbReference type="PANTHER" id="PTHR12110">
    <property type="entry name" value="HYDROXYPYRUVATE ISOMERASE"/>
    <property type="match status" value="1"/>
</dbReference>
<name>A0A9W6P5V4_9ACTN</name>
<dbReference type="PANTHER" id="PTHR12110:SF53">
    <property type="entry name" value="BLR5974 PROTEIN"/>
    <property type="match status" value="1"/>
</dbReference>
<dbReference type="SUPFAM" id="SSF51658">
    <property type="entry name" value="Xylose isomerase-like"/>
    <property type="match status" value="1"/>
</dbReference>
<dbReference type="InterPro" id="IPR013022">
    <property type="entry name" value="Xyl_isomerase-like_TIM-brl"/>
</dbReference>
<comment type="caution">
    <text evidence="2">The sequence shown here is derived from an EMBL/GenBank/DDBJ whole genome shotgun (WGS) entry which is preliminary data.</text>
</comment>
<dbReference type="GO" id="GO:0016853">
    <property type="term" value="F:isomerase activity"/>
    <property type="evidence" value="ECO:0007669"/>
    <property type="project" value="UniProtKB-KW"/>
</dbReference>
<dbReference type="Pfam" id="PF01261">
    <property type="entry name" value="AP_endonuc_2"/>
    <property type="match status" value="1"/>
</dbReference>
<gene>
    <name evidence="2" type="ORF">Nans01_23350</name>
</gene>
<protein>
    <submittedName>
        <fullName evidence="2">Xylose isomerase</fullName>
    </submittedName>
</protein>
<proteinExistence type="predicted"/>
<dbReference type="Proteomes" id="UP001165092">
    <property type="component" value="Unassembled WGS sequence"/>
</dbReference>
<dbReference type="NCBIfam" id="NF035939">
    <property type="entry name" value="TIM_EboE"/>
    <property type="match status" value="1"/>
</dbReference>
<evidence type="ECO:0000259" key="1">
    <source>
        <dbReference type="Pfam" id="PF01261"/>
    </source>
</evidence>
<evidence type="ECO:0000313" key="2">
    <source>
        <dbReference type="EMBL" id="GLU47984.1"/>
    </source>
</evidence>
<organism evidence="2 3">
    <name type="scientific">Nocardiopsis ansamitocini</name>
    <dbReference type="NCBI Taxonomy" id="1670832"/>
    <lineage>
        <taxon>Bacteria</taxon>
        <taxon>Bacillati</taxon>
        <taxon>Actinomycetota</taxon>
        <taxon>Actinomycetes</taxon>
        <taxon>Streptosporangiales</taxon>
        <taxon>Nocardiopsidaceae</taxon>
        <taxon>Nocardiopsis</taxon>
    </lineage>
</organism>
<reference evidence="2" key="1">
    <citation type="submission" date="2023-02" db="EMBL/GenBank/DDBJ databases">
        <title>Nocardiopsis ansamitocini NBRC 112285.</title>
        <authorList>
            <person name="Ichikawa N."/>
            <person name="Sato H."/>
            <person name="Tonouchi N."/>
        </authorList>
    </citation>
    <scope>NUCLEOTIDE SEQUENCE</scope>
    <source>
        <strain evidence="2">NBRC 112285</strain>
    </source>
</reference>
<dbReference type="Gene3D" id="3.20.20.150">
    <property type="entry name" value="Divalent-metal-dependent TIM barrel enzymes"/>
    <property type="match status" value="1"/>
</dbReference>
<dbReference type="AlphaFoldDB" id="A0A9W6P5V4"/>
<dbReference type="RefSeq" id="WP_285759308.1">
    <property type="nucleotide sequence ID" value="NZ_BSQG01000003.1"/>
</dbReference>
<keyword evidence="2" id="KW-0413">Isomerase</keyword>
<dbReference type="GO" id="GO:0008270">
    <property type="term" value="F:zinc ion binding"/>
    <property type="evidence" value="ECO:0007669"/>
    <property type="project" value="InterPro"/>
</dbReference>
<sequence>MRMRHPDGTPVHVAYCTNVHPAEDLDGVLDQLRRYGGPVRAALGTRRVGLGLWLPARLARRLAGSPEETDRLRTGLARHGLEVVTLNAFPYAGFHAPVVKGQVYHPDWTQDERLDYTLDCARVLARLLPDDARRGSISTLPLAWRTPWDTGRERLALNNLDRLSAGLRALTAETGRPVRVGLEPEPGCVVETTEQAARVLAGADREHIGVCLDTCHLAVAFEDPEKALARLAGAGLAVVKVQASAAVQASHPGEAEVRAALGSFAEDRFLHQVREAAPEGVRARDDLPAALDGAARLPGAGPWRVHFHVPLHQGPLAPLEGTQDHLSHTLTALFGGGAPVTDHLEVETYTWSVLPEGSRPEGDKGLVEGLAAELAWVHRRLTRIGLEDA</sequence>
<dbReference type="InterPro" id="IPR036237">
    <property type="entry name" value="Xyl_isomerase-like_sf"/>
</dbReference>
<dbReference type="PROSITE" id="PS00730">
    <property type="entry name" value="AP_NUCLEASE_F2_2"/>
    <property type="match status" value="1"/>
</dbReference>
<accession>A0A9W6P5V4</accession>
<dbReference type="InterPro" id="IPR050312">
    <property type="entry name" value="IolE/XylAMocC-like"/>
</dbReference>
<feature type="domain" description="Xylose isomerase-like TIM barrel" evidence="1">
    <location>
        <begin position="43"/>
        <end position="251"/>
    </location>
</feature>
<dbReference type="EMBL" id="BSQG01000003">
    <property type="protein sequence ID" value="GLU47984.1"/>
    <property type="molecule type" value="Genomic_DNA"/>
</dbReference>